<dbReference type="EMBL" id="JAMQOP010000002">
    <property type="protein sequence ID" value="MDS0299133.1"/>
    <property type="molecule type" value="Genomic_DNA"/>
</dbReference>
<reference evidence="2 3" key="1">
    <citation type="submission" date="2022-06" db="EMBL/GenBank/DDBJ databases">
        <title>Halogeometricum sp. a new haloarchaeum isolate from saline soil.</title>
        <authorList>
            <person name="Strakova D."/>
            <person name="Galisteo C."/>
            <person name="Sanchez-Porro C."/>
            <person name="Ventosa A."/>
        </authorList>
    </citation>
    <scope>NUCLEOTIDE SEQUENCE [LARGE SCALE GENOMIC DNA]</scope>
    <source>
        <strain evidence="2 3">S1BR25-6</strain>
    </source>
</reference>
<evidence type="ECO:0000313" key="2">
    <source>
        <dbReference type="EMBL" id="MDS0299133.1"/>
    </source>
</evidence>
<name>A0ABU2GEA5_9EURY</name>
<proteinExistence type="predicted"/>
<sequence>MQENSTPALRAPVAECTHCGEEKAHEVSISIREETTRDDVRGENEKFSRRPHVVYRCPDCGRSTAEKVE</sequence>
<protein>
    <submittedName>
        <fullName evidence="2">DUF866 domain-containing protein</fullName>
    </submittedName>
</protein>
<keyword evidence="3" id="KW-1185">Reference proteome</keyword>
<dbReference type="Pfam" id="PF25205">
    <property type="entry name" value="DUF7835"/>
    <property type="match status" value="1"/>
</dbReference>
<dbReference type="RefSeq" id="WP_310923995.1">
    <property type="nucleotide sequence ID" value="NZ_JAMQOP010000002.1"/>
</dbReference>
<evidence type="ECO:0000313" key="3">
    <source>
        <dbReference type="Proteomes" id="UP001257060"/>
    </source>
</evidence>
<organism evidence="2 3">
    <name type="scientific">Halogeometricum salsisoli</name>
    <dbReference type="NCBI Taxonomy" id="2950536"/>
    <lineage>
        <taxon>Archaea</taxon>
        <taxon>Methanobacteriati</taxon>
        <taxon>Methanobacteriota</taxon>
        <taxon>Stenosarchaea group</taxon>
        <taxon>Halobacteria</taxon>
        <taxon>Halobacteriales</taxon>
        <taxon>Haloferacaceae</taxon>
        <taxon>Halogeometricum</taxon>
    </lineage>
</organism>
<gene>
    <name evidence="2" type="ORF">NDI76_10290</name>
</gene>
<comment type="caution">
    <text evidence="2">The sequence shown here is derived from an EMBL/GenBank/DDBJ whole genome shotgun (WGS) entry which is preliminary data.</text>
</comment>
<evidence type="ECO:0000259" key="1">
    <source>
        <dbReference type="Pfam" id="PF25205"/>
    </source>
</evidence>
<accession>A0ABU2GEA5</accession>
<feature type="domain" description="DUF7835" evidence="1">
    <location>
        <begin position="11"/>
        <end position="67"/>
    </location>
</feature>
<dbReference type="Proteomes" id="UP001257060">
    <property type="component" value="Unassembled WGS sequence"/>
</dbReference>
<dbReference type="InterPro" id="IPR057157">
    <property type="entry name" value="DUF7835"/>
</dbReference>